<reference evidence="6 7" key="1">
    <citation type="submission" date="2015-07" db="EMBL/GenBank/DDBJ databases">
        <title>Whole genome sequence of Thermanaerothrix daxensis DSM 23592.</title>
        <authorList>
            <person name="Hemp J."/>
            <person name="Ward L.M."/>
            <person name="Pace L.A."/>
            <person name="Fischer W.W."/>
        </authorList>
    </citation>
    <scope>NUCLEOTIDE SEQUENCE [LARGE SCALE GENOMIC DNA]</scope>
    <source>
        <strain evidence="6 7">GNS-1</strain>
    </source>
</reference>
<feature type="domain" description="HTH lysR-type" evidence="5">
    <location>
        <begin position="2"/>
        <end position="59"/>
    </location>
</feature>
<evidence type="ECO:0000313" key="7">
    <source>
        <dbReference type="Proteomes" id="UP000050544"/>
    </source>
</evidence>
<proteinExistence type="inferred from homology"/>
<dbReference type="Proteomes" id="UP000050544">
    <property type="component" value="Unassembled WGS sequence"/>
</dbReference>
<dbReference type="InterPro" id="IPR005119">
    <property type="entry name" value="LysR_subst-bd"/>
</dbReference>
<keyword evidence="3" id="KW-0238">DNA-binding</keyword>
<dbReference type="PRINTS" id="PR00039">
    <property type="entry name" value="HTHLYSR"/>
</dbReference>
<dbReference type="PROSITE" id="PS50931">
    <property type="entry name" value="HTH_LYSR"/>
    <property type="match status" value="1"/>
</dbReference>
<evidence type="ECO:0000313" key="6">
    <source>
        <dbReference type="EMBL" id="KPL84006.1"/>
    </source>
</evidence>
<dbReference type="AlphaFoldDB" id="A0A0P6YGA9"/>
<dbReference type="GO" id="GO:0000976">
    <property type="term" value="F:transcription cis-regulatory region binding"/>
    <property type="evidence" value="ECO:0007669"/>
    <property type="project" value="TreeGrafter"/>
</dbReference>
<keyword evidence="7" id="KW-1185">Reference proteome</keyword>
<dbReference type="InterPro" id="IPR036388">
    <property type="entry name" value="WH-like_DNA-bd_sf"/>
</dbReference>
<dbReference type="OrthoDB" id="9785745at2"/>
<dbReference type="Pfam" id="PF00126">
    <property type="entry name" value="HTH_1"/>
    <property type="match status" value="1"/>
</dbReference>
<dbReference type="FunFam" id="1.10.10.10:FF:000001">
    <property type="entry name" value="LysR family transcriptional regulator"/>
    <property type="match status" value="1"/>
</dbReference>
<evidence type="ECO:0000256" key="4">
    <source>
        <dbReference type="ARBA" id="ARBA00023163"/>
    </source>
</evidence>
<evidence type="ECO:0000256" key="3">
    <source>
        <dbReference type="ARBA" id="ARBA00023125"/>
    </source>
</evidence>
<organism evidence="6 7">
    <name type="scientific">Thermanaerothrix daxensis</name>
    <dbReference type="NCBI Taxonomy" id="869279"/>
    <lineage>
        <taxon>Bacteria</taxon>
        <taxon>Bacillati</taxon>
        <taxon>Chloroflexota</taxon>
        <taxon>Anaerolineae</taxon>
        <taxon>Anaerolineales</taxon>
        <taxon>Anaerolineaceae</taxon>
        <taxon>Thermanaerothrix</taxon>
    </lineage>
</organism>
<dbReference type="RefSeq" id="WP_054520443.1">
    <property type="nucleotide sequence ID" value="NZ_LGKO01000002.1"/>
</dbReference>
<comment type="similarity">
    <text evidence="1">Belongs to the LysR transcriptional regulatory family.</text>
</comment>
<dbReference type="EMBL" id="LGKO01000002">
    <property type="protein sequence ID" value="KPL84006.1"/>
    <property type="molecule type" value="Genomic_DNA"/>
</dbReference>
<dbReference type="PANTHER" id="PTHR30126:SF40">
    <property type="entry name" value="HTH-TYPE TRANSCRIPTIONAL REGULATOR GLTR"/>
    <property type="match status" value="1"/>
</dbReference>
<protein>
    <recommendedName>
        <fullName evidence="5">HTH lysR-type domain-containing protein</fullName>
    </recommendedName>
</protein>
<dbReference type="SUPFAM" id="SSF53850">
    <property type="entry name" value="Periplasmic binding protein-like II"/>
    <property type="match status" value="1"/>
</dbReference>
<sequence length="332" mass="37333">MLNPYQLQVFLTAAETLNFSRAAEKLGLSQPSITQHIHQLESRLGVPLFIRKGRKMALSEAGMALVPLARQILLVHSRAEELMQSLRGEIIGHLTIGCSTTPGKYMLPIILGRFMAQHPRVQATVHVTPRAMALEMLRKGEVDFSFSSSFDELDRHIEFRPFYHEPVLLIAPLDHPWAAQREVSLDDLLGECFIMREESAGTYRVVHNALAKRGLNIHDLRIVLTLGNSEAIVIAVEKGIGVGFVPQSAVDHVGKGKVAIVRIRDVDLVEEIFFCRHRLHPLGSAQEAFWNFLAQITPEMLNDQIPARGLCEERSTAHYETRVEPQSYPEKQ</sequence>
<dbReference type="SUPFAM" id="SSF46785">
    <property type="entry name" value="Winged helix' DNA-binding domain"/>
    <property type="match status" value="1"/>
</dbReference>
<dbReference type="Pfam" id="PF03466">
    <property type="entry name" value="LysR_substrate"/>
    <property type="match status" value="1"/>
</dbReference>
<dbReference type="STRING" id="869279.SE15_02110"/>
<keyword evidence="4" id="KW-0804">Transcription</keyword>
<dbReference type="GO" id="GO:0003700">
    <property type="term" value="F:DNA-binding transcription factor activity"/>
    <property type="evidence" value="ECO:0007669"/>
    <property type="project" value="InterPro"/>
</dbReference>
<evidence type="ECO:0000256" key="1">
    <source>
        <dbReference type="ARBA" id="ARBA00009437"/>
    </source>
</evidence>
<dbReference type="PANTHER" id="PTHR30126">
    <property type="entry name" value="HTH-TYPE TRANSCRIPTIONAL REGULATOR"/>
    <property type="match status" value="1"/>
</dbReference>
<evidence type="ECO:0000259" key="5">
    <source>
        <dbReference type="PROSITE" id="PS50931"/>
    </source>
</evidence>
<dbReference type="InterPro" id="IPR036390">
    <property type="entry name" value="WH_DNA-bd_sf"/>
</dbReference>
<accession>A0A0P6YGA9</accession>
<dbReference type="Gene3D" id="3.40.190.290">
    <property type="match status" value="1"/>
</dbReference>
<comment type="caution">
    <text evidence="6">The sequence shown here is derived from an EMBL/GenBank/DDBJ whole genome shotgun (WGS) entry which is preliminary data.</text>
</comment>
<keyword evidence="2" id="KW-0805">Transcription regulation</keyword>
<dbReference type="InterPro" id="IPR000847">
    <property type="entry name" value="LysR_HTH_N"/>
</dbReference>
<evidence type="ECO:0000256" key="2">
    <source>
        <dbReference type="ARBA" id="ARBA00023015"/>
    </source>
</evidence>
<dbReference type="Gene3D" id="1.10.10.10">
    <property type="entry name" value="Winged helix-like DNA-binding domain superfamily/Winged helix DNA-binding domain"/>
    <property type="match status" value="1"/>
</dbReference>
<name>A0A0P6YGA9_9CHLR</name>
<gene>
    <name evidence="6" type="ORF">SE15_02110</name>
</gene>